<evidence type="ECO:0000256" key="6">
    <source>
        <dbReference type="ARBA" id="ARBA00049269"/>
    </source>
</evidence>
<comment type="pathway">
    <text evidence="1 8">Amino-acid degradation; L-histidine degradation into L-glutamate; N-formimidoyl-L-glutamate from L-histidine: step 1/3.</text>
</comment>
<protein>
    <recommendedName>
        <fullName evidence="3 8">Histidine ammonia-lyase</fullName>
        <ecNumber evidence="3 8">4.3.1.3</ecNumber>
    </recommendedName>
</protein>
<dbReference type="Proteomes" id="UP000051952">
    <property type="component" value="Unassembled WGS sequence"/>
</dbReference>
<dbReference type="EC" id="4.3.1.3" evidence="3 8"/>
<dbReference type="GO" id="GO:0019556">
    <property type="term" value="P:L-histidine catabolic process to glutamate and formamide"/>
    <property type="evidence" value="ECO:0007669"/>
    <property type="project" value="UniProtKB-UniPathway"/>
</dbReference>
<keyword evidence="5 7" id="KW-0456">Lyase</keyword>
<dbReference type="InterPro" id="IPR024083">
    <property type="entry name" value="Fumarase/histidase_N"/>
</dbReference>
<reference evidence="11" key="1">
    <citation type="submission" date="2015-09" db="EMBL/GenBank/DDBJ databases">
        <authorList>
            <consortium name="Pathogen Informatics"/>
        </authorList>
    </citation>
    <scope>NUCLEOTIDE SEQUENCE [LARGE SCALE GENOMIC DNA]</scope>
    <source>
        <strain evidence="11">Lake Konstanz</strain>
    </source>
</reference>
<name>A0A0S4JPU0_BODSA</name>
<comment type="catalytic activity">
    <reaction evidence="6 8">
        <text>L-histidine = trans-urocanate + NH4(+)</text>
        <dbReference type="Rhea" id="RHEA:21232"/>
        <dbReference type="ChEBI" id="CHEBI:17771"/>
        <dbReference type="ChEBI" id="CHEBI:28938"/>
        <dbReference type="ChEBI" id="CHEBI:57595"/>
        <dbReference type="EC" id="4.3.1.3"/>
    </reaction>
</comment>
<sequence length="525" mass="56729">MPPVQKKKHHIVLDGSSLTPDTLFDLGRSSAARISLCEEARKRVLAARRVIDDIVASKKVVYGINTGFGKFESTIIPPDQLEALQTNLIRSHCAGVGTPLLAHRARMMLALRINVLAKGHSGIRVETLDTLIDAFNRGLIPHIPIKGTVGASGDLAPLAHLALGILGEGLLASHDNHTFRPAEIVLAQLGITPIKLAAKEGLAMINGTQFIASYGSEALVRARRLLVAADVALAMTHEALMATVSSLDPQIHAVRPHKGQQLTALRLRSILHSKTFPSEINSSHVNCGRVQDAYSIRCAPQVHGISSDMIEWVYQIIGQELNCATDNPLVFPDSPGAKILSGGNFHGEYPAKALDVLAIAAHEIGSISERRIERLNNPSLSRLPAFLVQNGGLNSGFMIAHCTAAALVSENKVLCHPASVDSISTSAAQEDHVSMGEKKNISERRIERLNNPSRGAQTVRVEEPLVGRKKCIKSQCEALLISTTKTKQKQKQSIMSKKQRKKQKSDEATKSDISITRGDDNIAVL</sequence>
<dbReference type="GO" id="GO:0004397">
    <property type="term" value="F:histidine ammonia-lyase activity"/>
    <property type="evidence" value="ECO:0007669"/>
    <property type="project" value="UniProtKB-EC"/>
</dbReference>
<dbReference type="InterPro" id="IPR001106">
    <property type="entry name" value="Aromatic_Lyase"/>
</dbReference>
<evidence type="ECO:0000256" key="8">
    <source>
        <dbReference type="RuleBase" id="RU004479"/>
    </source>
</evidence>
<feature type="region of interest" description="Disordered" evidence="9">
    <location>
        <begin position="484"/>
        <end position="525"/>
    </location>
</feature>
<evidence type="ECO:0000256" key="7">
    <source>
        <dbReference type="RuleBase" id="RU003954"/>
    </source>
</evidence>
<dbReference type="GO" id="GO:0019557">
    <property type="term" value="P:L-histidine catabolic process to glutamate and formate"/>
    <property type="evidence" value="ECO:0007669"/>
    <property type="project" value="UniProtKB-UniPathway"/>
</dbReference>
<keyword evidence="4 8" id="KW-0369">Histidine metabolism</keyword>
<dbReference type="InterPro" id="IPR008948">
    <property type="entry name" value="L-Aspartase-like"/>
</dbReference>
<dbReference type="VEuPathDB" id="TriTrypDB:BSAL_43475"/>
<comment type="similarity">
    <text evidence="2 7">Belongs to the PAL/histidase family.</text>
</comment>
<keyword evidence="11" id="KW-1185">Reference proteome</keyword>
<evidence type="ECO:0000313" key="11">
    <source>
        <dbReference type="Proteomes" id="UP000051952"/>
    </source>
</evidence>
<gene>
    <name evidence="10" type="ORF">BSAL_43475</name>
</gene>
<dbReference type="InterPro" id="IPR022313">
    <property type="entry name" value="Phe/His_NH3-lyase_AS"/>
</dbReference>
<dbReference type="EMBL" id="CYKH01002161">
    <property type="protein sequence ID" value="CUG93556.1"/>
    <property type="molecule type" value="Genomic_DNA"/>
</dbReference>
<dbReference type="AlphaFoldDB" id="A0A0S4JPU0"/>
<evidence type="ECO:0000256" key="1">
    <source>
        <dbReference type="ARBA" id="ARBA00005113"/>
    </source>
</evidence>
<dbReference type="NCBIfam" id="TIGR01225">
    <property type="entry name" value="hutH"/>
    <property type="match status" value="1"/>
</dbReference>
<dbReference type="Gene3D" id="1.10.275.10">
    <property type="entry name" value="Fumarase/aspartase (N-terminal domain)"/>
    <property type="match status" value="1"/>
</dbReference>
<evidence type="ECO:0000256" key="2">
    <source>
        <dbReference type="ARBA" id="ARBA00007238"/>
    </source>
</evidence>
<dbReference type="PANTHER" id="PTHR10362">
    <property type="entry name" value="HISTIDINE AMMONIA-LYASE"/>
    <property type="match status" value="1"/>
</dbReference>
<evidence type="ECO:0000313" key="10">
    <source>
        <dbReference type="EMBL" id="CUG93556.1"/>
    </source>
</evidence>
<accession>A0A0S4JPU0</accession>
<dbReference type="NCBIfam" id="NF006871">
    <property type="entry name" value="PRK09367.1"/>
    <property type="match status" value="1"/>
</dbReference>
<dbReference type="CDD" id="cd00332">
    <property type="entry name" value="PAL-HAL"/>
    <property type="match status" value="1"/>
</dbReference>
<organism evidence="10 11">
    <name type="scientific">Bodo saltans</name>
    <name type="common">Flagellated protozoan</name>
    <dbReference type="NCBI Taxonomy" id="75058"/>
    <lineage>
        <taxon>Eukaryota</taxon>
        <taxon>Discoba</taxon>
        <taxon>Euglenozoa</taxon>
        <taxon>Kinetoplastea</taxon>
        <taxon>Metakinetoplastina</taxon>
        <taxon>Eubodonida</taxon>
        <taxon>Bodonidae</taxon>
        <taxon>Bodo</taxon>
    </lineage>
</organism>
<dbReference type="InterPro" id="IPR005921">
    <property type="entry name" value="HutH"/>
</dbReference>
<proteinExistence type="inferred from homology"/>
<dbReference type="SUPFAM" id="SSF48557">
    <property type="entry name" value="L-aspartase-like"/>
    <property type="match status" value="1"/>
</dbReference>
<evidence type="ECO:0000256" key="9">
    <source>
        <dbReference type="SAM" id="MobiDB-lite"/>
    </source>
</evidence>
<dbReference type="Pfam" id="PF00221">
    <property type="entry name" value="Lyase_aromatic"/>
    <property type="match status" value="1"/>
</dbReference>
<evidence type="ECO:0000256" key="5">
    <source>
        <dbReference type="ARBA" id="ARBA00023239"/>
    </source>
</evidence>
<dbReference type="FunFam" id="1.10.275.10:FF:000005">
    <property type="entry name" value="Histidine ammonia-lyase"/>
    <property type="match status" value="1"/>
</dbReference>
<dbReference type="PROSITE" id="PS00488">
    <property type="entry name" value="PAL_HISTIDASE"/>
    <property type="match status" value="1"/>
</dbReference>
<dbReference type="UniPathway" id="UPA00379">
    <property type="reaction ID" value="UER00549"/>
</dbReference>
<dbReference type="OrthoDB" id="10051290at2759"/>
<dbReference type="Gene3D" id="1.20.200.10">
    <property type="entry name" value="Fumarase/aspartase (Central domain)"/>
    <property type="match status" value="1"/>
</dbReference>
<evidence type="ECO:0000256" key="3">
    <source>
        <dbReference type="ARBA" id="ARBA00012994"/>
    </source>
</evidence>
<evidence type="ECO:0000256" key="4">
    <source>
        <dbReference type="ARBA" id="ARBA00022808"/>
    </source>
</evidence>
<dbReference type="OMA" id="YSLRCMP"/>
<dbReference type="GO" id="GO:0005737">
    <property type="term" value="C:cytoplasm"/>
    <property type="evidence" value="ECO:0007669"/>
    <property type="project" value="InterPro"/>
</dbReference>